<sequence>MGNHQGLGLGKEDEERKAERRVSSGWSCNMMEAGLAATKRGFGFAGSRFGALNPNPRFHSFWRLFSQYKLKQGINGAENELCIFSSGYGSYKTRNLHFDIATATRTRWYRKNR</sequence>
<reference evidence="1 2" key="1">
    <citation type="journal article" date="2022" name="Hortic Res">
        <title>A haplotype resolved chromosomal level avocado genome allows analysis of novel avocado genes.</title>
        <authorList>
            <person name="Nath O."/>
            <person name="Fletcher S.J."/>
            <person name="Hayward A."/>
            <person name="Shaw L.M."/>
            <person name="Masouleh A.K."/>
            <person name="Furtado A."/>
            <person name="Henry R.J."/>
            <person name="Mitter N."/>
        </authorList>
    </citation>
    <scope>NUCLEOTIDE SEQUENCE [LARGE SCALE GENOMIC DNA]</scope>
    <source>
        <strain evidence="2">cv. Hass</strain>
    </source>
</reference>
<dbReference type="EMBL" id="CM056813">
    <property type="protein sequence ID" value="KAJ8639497.1"/>
    <property type="molecule type" value="Genomic_DNA"/>
</dbReference>
<gene>
    <name evidence="1" type="ORF">MRB53_016191</name>
</gene>
<keyword evidence="2" id="KW-1185">Reference proteome</keyword>
<evidence type="ECO:0000313" key="2">
    <source>
        <dbReference type="Proteomes" id="UP001234297"/>
    </source>
</evidence>
<evidence type="ECO:0000313" key="1">
    <source>
        <dbReference type="EMBL" id="KAJ8639497.1"/>
    </source>
</evidence>
<name>A0ACC2M2S3_PERAE</name>
<organism evidence="1 2">
    <name type="scientific">Persea americana</name>
    <name type="common">Avocado</name>
    <dbReference type="NCBI Taxonomy" id="3435"/>
    <lineage>
        <taxon>Eukaryota</taxon>
        <taxon>Viridiplantae</taxon>
        <taxon>Streptophyta</taxon>
        <taxon>Embryophyta</taxon>
        <taxon>Tracheophyta</taxon>
        <taxon>Spermatophyta</taxon>
        <taxon>Magnoliopsida</taxon>
        <taxon>Magnoliidae</taxon>
        <taxon>Laurales</taxon>
        <taxon>Lauraceae</taxon>
        <taxon>Persea</taxon>
    </lineage>
</organism>
<comment type="caution">
    <text evidence="1">The sequence shown here is derived from an EMBL/GenBank/DDBJ whole genome shotgun (WGS) entry which is preliminary data.</text>
</comment>
<dbReference type="Proteomes" id="UP001234297">
    <property type="component" value="Chromosome 5"/>
</dbReference>
<protein>
    <submittedName>
        <fullName evidence="1">Uncharacterized protein</fullName>
    </submittedName>
</protein>
<accession>A0ACC2M2S3</accession>
<proteinExistence type="predicted"/>